<dbReference type="Proteomes" id="UP000006190">
    <property type="component" value="Unassembled WGS sequence"/>
</dbReference>
<dbReference type="AlphaFoldDB" id="H3NGP2"/>
<dbReference type="OrthoDB" id="2218697at2"/>
<proteinExistence type="predicted"/>
<reference evidence="3 4" key="1">
    <citation type="submission" date="2012-01" db="EMBL/GenBank/DDBJ databases">
        <title>The Genome Sequence of Facklamia languida CCUG 37842.</title>
        <authorList>
            <consortium name="The Broad Institute Genome Sequencing Platform"/>
            <person name="Earl A."/>
            <person name="Ward D."/>
            <person name="Feldgarden M."/>
            <person name="Gevers D."/>
            <person name="Huys G."/>
            <person name="Young S.K."/>
            <person name="Zeng Q."/>
            <person name="Gargeya S."/>
            <person name="Fitzgerald M."/>
            <person name="Haas B."/>
            <person name="Abouelleil A."/>
            <person name="Alvarado L."/>
            <person name="Arachchi H.M."/>
            <person name="Berlin A."/>
            <person name="Chapman S.B."/>
            <person name="Gearin G."/>
            <person name="Goldberg J."/>
            <person name="Griggs A."/>
            <person name="Gujja S."/>
            <person name="Hansen M."/>
            <person name="Heiman D."/>
            <person name="Howarth C."/>
            <person name="Larimer J."/>
            <person name="Lui A."/>
            <person name="MacDonald P.J.P."/>
            <person name="McCowen C."/>
            <person name="Montmayeur A."/>
            <person name="Murphy C."/>
            <person name="Neiman D."/>
            <person name="Pearson M."/>
            <person name="Priest M."/>
            <person name="Roberts A."/>
            <person name="Saif S."/>
            <person name="Shea T."/>
            <person name="Sisk P."/>
            <person name="Stolte C."/>
            <person name="Sykes S."/>
            <person name="Wortman J."/>
            <person name="Nusbaum C."/>
            <person name="Birren B."/>
        </authorList>
    </citation>
    <scope>NUCLEOTIDE SEQUENCE [LARGE SCALE GENOMIC DNA]</scope>
    <source>
        <strain evidence="3 4">CCUG 37842</strain>
    </source>
</reference>
<gene>
    <name evidence="3" type="ORF">HMPREF9708_00031</name>
</gene>
<keyword evidence="2" id="KW-0732">Signal</keyword>
<dbReference type="HOGENOM" id="CLU_896425_0_0_9"/>
<comment type="caution">
    <text evidence="3">The sequence shown here is derived from an EMBL/GenBank/DDBJ whole genome shotgun (WGS) entry which is preliminary data.</text>
</comment>
<feature type="signal peptide" evidence="2">
    <location>
        <begin position="1"/>
        <end position="27"/>
    </location>
</feature>
<dbReference type="PATRIC" id="fig|883113.3.peg.31"/>
<protein>
    <submittedName>
        <fullName evidence="3">Uncharacterized protein</fullName>
    </submittedName>
</protein>
<keyword evidence="4" id="KW-1185">Reference proteome</keyword>
<name>H3NGP2_9LACT</name>
<dbReference type="eggNOG" id="ENOG503446U">
    <property type="taxonomic scope" value="Bacteria"/>
</dbReference>
<feature type="chain" id="PRO_5003590331" evidence="2">
    <location>
        <begin position="28"/>
        <end position="288"/>
    </location>
</feature>
<organism evidence="3 4">
    <name type="scientific">Facklamia languida CCUG 37842</name>
    <dbReference type="NCBI Taxonomy" id="883113"/>
    <lineage>
        <taxon>Bacteria</taxon>
        <taxon>Bacillati</taxon>
        <taxon>Bacillota</taxon>
        <taxon>Bacilli</taxon>
        <taxon>Lactobacillales</taxon>
        <taxon>Aerococcaceae</taxon>
        <taxon>Facklamia</taxon>
    </lineage>
</organism>
<evidence type="ECO:0000313" key="3">
    <source>
        <dbReference type="EMBL" id="EHR38321.1"/>
    </source>
</evidence>
<evidence type="ECO:0000313" key="4">
    <source>
        <dbReference type="Proteomes" id="UP000006190"/>
    </source>
</evidence>
<keyword evidence="1" id="KW-0175">Coiled coil</keyword>
<accession>H3NGP2</accession>
<evidence type="ECO:0000256" key="1">
    <source>
        <dbReference type="SAM" id="Coils"/>
    </source>
</evidence>
<feature type="coiled-coil region" evidence="1">
    <location>
        <begin position="24"/>
        <end position="78"/>
    </location>
</feature>
<evidence type="ECO:0000256" key="2">
    <source>
        <dbReference type="SAM" id="SignalP"/>
    </source>
</evidence>
<sequence length="288" mass="33021">MKKLKLLKSLTILTLLASLSGHTLAHAQQEAAVEESTSQEATDQKNIDVDLPESDLPMADLMKEVQAANQEVRSVTLENKLTIKVENGEAKKQKVANAFMDLLYDDHLNLQGGYIFKIQEENEQNKFTQDLLLPTNVKALYTRDSDNPDWQKKEDYTDGSRNYQMDPDFHRLIDTIVAISDDFSVYEHDDLYIIVNNNQDVDLFSAMQPHYDLSVTGISPDQLSKGMFISFDKETYLLKSLQFVFTYSDDTQYLEINVGTTTNHFNQFEQSDFEISEEGEVEYEPKEL</sequence>
<dbReference type="EMBL" id="AGEG01000001">
    <property type="protein sequence ID" value="EHR38321.1"/>
    <property type="molecule type" value="Genomic_DNA"/>
</dbReference>
<dbReference type="RefSeq" id="WP_006307870.1">
    <property type="nucleotide sequence ID" value="NZ_JH601133.1"/>
</dbReference>
<dbReference type="STRING" id="883113.HMPREF9708_00031"/>